<proteinExistence type="predicted"/>
<reference evidence="1" key="1">
    <citation type="submission" date="2018-02" db="EMBL/GenBank/DDBJ databases">
        <title>Rhizophora mucronata_Transcriptome.</title>
        <authorList>
            <person name="Meera S.P."/>
            <person name="Sreeshan A."/>
            <person name="Augustine A."/>
        </authorList>
    </citation>
    <scope>NUCLEOTIDE SEQUENCE</scope>
    <source>
        <tissue evidence="1">Leaf</tissue>
    </source>
</reference>
<sequence>MFCIFNSVQRYKPLNKQIGSTWTRVNNSIINPLSIINGLTATIKLNQSTG</sequence>
<protein>
    <submittedName>
        <fullName evidence="1">Uncharacterized protein</fullName>
    </submittedName>
</protein>
<organism evidence="1">
    <name type="scientific">Rhizophora mucronata</name>
    <name type="common">Asiatic mangrove</name>
    <dbReference type="NCBI Taxonomy" id="61149"/>
    <lineage>
        <taxon>Eukaryota</taxon>
        <taxon>Viridiplantae</taxon>
        <taxon>Streptophyta</taxon>
        <taxon>Embryophyta</taxon>
        <taxon>Tracheophyta</taxon>
        <taxon>Spermatophyta</taxon>
        <taxon>Magnoliopsida</taxon>
        <taxon>eudicotyledons</taxon>
        <taxon>Gunneridae</taxon>
        <taxon>Pentapetalae</taxon>
        <taxon>rosids</taxon>
        <taxon>fabids</taxon>
        <taxon>Malpighiales</taxon>
        <taxon>Rhizophoraceae</taxon>
        <taxon>Rhizophora</taxon>
    </lineage>
</organism>
<accession>A0A2P2N4X8</accession>
<dbReference type="EMBL" id="GGEC01057053">
    <property type="protein sequence ID" value="MBX37537.1"/>
    <property type="molecule type" value="Transcribed_RNA"/>
</dbReference>
<evidence type="ECO:0000313" key="1">
    <source>
        <dbReference type="EMBL" id="MBX37537.1"/>
    </source>
</evidence>
<name>A0A2P2N4X8_RHIMU</name>
<dbReference type="AlphaFoldDB" id="A0A2P2N4X8"/>